<gene>
    <name evidence="2" type="ORF">C8F04DRAFT_1403027</name>
</gene>
<protein>
    <submittedName>
        <fullName evidence="2">Uncharacterized protein</fullName>
    </submittedName>
</protein>
<dbReference type="Proteomes" id="UP001218188">
    <property type="component" value="Unassembled WGS sequence"/>
</dbReference>
<evidence type="ECO:0000256" key="1">
    <source>
        <dbReference type="SAM" id="MobiDB-lite"/>
    </source>
</evidence>
<feature type="region of interest" description="Disordered" evidence="1">
    <location>
        <begin position="321"/>
        <end position="390"/>
    </location>
</feature>
<dbReference type="EMBL" id="JARJCM010000235">
    <property type="protein sequence ID" value="KAJ7021327.1"/>
    <property type="molecule type" value="Genomic_DNA"/>
</dbReference>
<comment type="caution">
    <text evidence="2">The sequence shown here is derived from an EMBL/GenBank/DDBJ whole genome shotgun (WGS) entry which is preliminary data.</text>
</comment>
<dbReference type="AlphaFoldDB" id="A0AAD6S8Y3"/>
<sequence length="661" mass="74286">MAQNSLNSLRQPHPHSVDLLRNRNPDTSLSLFDGTVGAFAQIGPAHYFITTNVDYVPAPPSIETPHKLYLCYGTDDPTLWPQQYTAHYCHMPLIPRKGSRPELDVMWWNPTKRDFVVGSAVTRGLGRLTLKQFSAFLPPVNELVKRCTELRQKTAPAPLLPLFGQLIQHILMWLEQLQTLPTTFIKMVFAVTSLQRAFLELKALYQYMTIYKRRIDNYPAPAHTTPAIAQSVGAFTSVPTVAQQLWNAGVPVWLVRSVDVFDRENILAVVPLLEPNFGLPDPDAHAEGAPAALYTGNSTAEKIAVIQRAAIQTPWYHDPFETSITRAPSPSPAPVASTSGSIAQPRHAPSTSAPVASRPLNHNRQSRYKPYPANDPAKAPASKDTAKGDRDKFTALTIPEMPPSIVSMADALAQVDRSVVPYSTDTGDKQYVLPEPALLVNTPHPQRCYKLLHHWSLLADGFIYLLTQHPNPELLSAQQWRDVLDAQMTKRGDPNSRSYKRSESLEDRILLHSGVWYACNVTSLEGFPVPPESVPEFTLAQTREIVWQVAETSFRSALQATCWSGRQLELSKQGWASTSLEERHRYVRRTASLMLDWTTKSPRPNIIRHVAEHRLWSPAEMQTLEIAVCRYYTQAFWEHFGRAAVIPMRLDHDLEKEEGEV</sequence>
<reference evidence="2" key="1">
    <citation type="submission" date="2023-03" db="EMBL/GenBank/DDBJ databases">
        <title>Massive genome expansion in bonnet fungi (Mycena s.s.) driven by repeated elements and novel gene families across ecological guilds.</title>
        <authorList>
            <consortium name="Lawrence Berkeley National Laboratory"/>
            <person name="Harder C.B."/>
            <person name="Miyauchi S."/>
            <person name="Viragh M."/>
            <person name="Kuo A."/>
            <person name="Thoen E."/>
            <person name="Andreopoulos B."/>
            <person name="Lu D."/>
            <person name="Skrede I."/>
            <person name="Drula E."/>
            <person name="Henrissat B."/>
            <person name="Morin E."/>
            <person name="Kohler A."/>
            <person name="Barry K."/>
            <person name="LaButti K."/>
            <person name="Morin E."/>
            <person name="Salamov A."/>
            <person name="Lipzen A."/>
            <person name="Mereny Z."/>
            <person name="Hegedus B."/>
            <person name="Baldrian P."/>
            <person name="Stursova M."/>
            <person name="Weitz H."/>
            <person name="Taylor A."/>
            <person name="Grigoriev I.V."/>
            <person name="Nagy L.G."/>
            <person name="Martin F."/>
            <person name="Kauserud H."/>
        </authorList>
    </citation>
    <scope>NUCLEOTIDE SEQUENCE</scope>
    <source>
        <strain evidence="2">CBHHK200</strain>
    </source>
</reference>
<accession>A0AAD6S8Y3</accession>
<feature type="compositionally biased region" description="Polar residues" evidence="1">
    <location>
        <begin position="1"/>
        <end position="10"/>
    </location>
</feature>
<evidence type="ECO:0000313" key="2">
    <source>
        <dbReference type="EMBL" id="KAJ7021327.1"/>
    </source>
</evidence>
<keyword evidence="3" id="KW-1185">Reference proteome</keyword>
<feature type="region of interest" description="Disordered" evidence="1">
    <location>
        <begin position="1"/>
        <end position="20"/>
    </location>
</feature>
<proteinExistence type="predicted"/>
<organism evidence="2 3">
    <name type="scientific">Mycena alexandri</name>
    <dbReference type="NCBI Taxonomy" id="1745969"/>
    <lineage>
        <taxon>Eukaryota</taxon>
        <taxon>Fungi</taxon>
        <taxon>Dikarya</taxon>
        <taxon>Basidiomycota</taxon>
        <taxon>Agaricomycotina</taxon>
        <taxon>Agaricomycetes</taxon>
        <taxon>Agaricomycetidae</taxon>
        <taxon>Agaricales</taxon>
        <taxon>Marasmiineae</taxon>
        <taxon>Mycenaceae</taxon>
        <taxon>Mycena</taxon>
    </lineage>
</organism>
<name>A0AAD6S8Y3_9AGAR</name>
<evidence type="ECO:0000313" key="3">
    <source>
        <dbReference type="Proteomes" id="UP001218188"/>
    </source>
</evidence>